<dbReference type="KEGG" id="psco:LY89DRAFT_676833"/>
<gene>
    <name evidence="2" type="ORF">LY89DRAFT_676833</name>
</gene>
<protein>
    <submittedName>
        <fullName evidence="2">Uncharacterized protein</fullName>
    </submittedName>
</protein>
<feature type="region of interest" description="Disordered" evidence="1">
    <location>
        <begin position="94"/>
        <end position="245"/>
    </location>
</feature>
<sequence>MAPLTLPSKKLDRAYEAVVKPIRNSPHQFPNEFPAKVTDTDEDREEYLKMSFFYHMNRPHTPHRPQLSYPEVILRLKDVLEEVLNQERGYKMAISTLDGSDEESSDVDEEEELEDEEGGNRDDEAMVEDIEEHQDHKDLVPDGSEGDESDHDENSSGSEVEEDENDESYENSIVDEATMVEDDEEHQEDEEVGNNKTGNNDRNSSIGESSMGAGRKDKNRKAKGGPNKVNNIKKGNSLRPKPDGVPALVKRFTSSLEEAAKALGITKKAAAARAVNLATFPHCTKCKGRKVGCNRRLWGHCQNCRNDEQCKPELERYRTARGIFGQMSKEMVYEI</sequence>
<organism evidence="2 3">
    <name type="scientific">Mollisia scopiformis</name>
    <name type="common">Conifer needle endophyte fungus</name>
    <name type="synonym">Phialocephala scopiformis</name>
    <dbReference type="NCBI Taxonomy" id="149040"/>
    <lineage>
        <taxon>Eukaryota</taxon>
        <taxon>Fungi</taxon>
        <taxon>Dikarya</taxon>
        <taxon>Ascomycota</taxon>
        <taxon>Pezizomycotina</taxon>
        <taxon>Leotiomycetes</taxon>
        <taxon>Helotiales</taxon>
        <taxon>Mollisiaceae</taxon>
        <taxon>Mollisia</taxon>
    </lineage>
</organism>
<dbReference type="Proteomes" id="UP000070700">
    <property type="component" value="Unassembled WGS sequence"/>
</dbReference>
<keyword evidence="3" id="KW-1185">Reference proteome</keyword>
<feature type="compositionally biased region" description="Acidic residues" evidence="1">
    <location>
        <begin position="178"/>
        <end position="192"/>
    </location>
</feature>
<proteinExistence type="predicted"/>
<feature type="compositionally biased region" description="Acidic residues" evidence="1">
    <location>
        <begin position="99"/>
        <end position="117"/>
    </location>
</feature>
<reference evidence="2 3" key="1">
    <citation type="submission" date="2015-10" db="EMBL/GenBank/DDBJ databases">
        <title>Full genome of DAOMC 229536 Phialocephala scopiformis, a fungal endophyte of spruce producing the potent anti-insectan compound rugulosin.</title>
        <authorList>
            <consortium name="DOE Joint Genome Institute"/>
            <person name="Walker A.K."/>
            <person name="Frasz S.L."/>
            <person name="Seifert K.A."/>
            <person name="Miller J.D."/>
            <person name="Mondo S.J."/>
            <person name="Labutti K."/>
            <person name="Lipzen A."/>
            <person name="Dockter R."/>
            <person name="Kennedy M."/>
            <person name="Grigoriev I.V."/>
            <person name="Spatafora J.W."/>
        </authorList>
    </citation>
    <scope>NUCLEOTIDE SEQUENCE [LARGE SCALE GENOMIC DNA]</scope>
    <source>
        <strain evidence="2 3">CBS 120377</strain>
    </source>
</reference>
<name>A0A132B837_MOLSC</name>
<dbReference type="AlphaFoldDB" id="A0A132B837"/>
<evidence type="ECO:0000256" key="1">
    <source>
        <dbReference type="SAM" id="MobiDB-lite"/>
    </source>
</evidence>
<dbReference type="InParanoid" id="A0A132B837"/>
<dbReference type="EMBL" id="KQ947435">
    <property type="protein sequence ID" value="KUJ08413.1"/>
    <property type="molecule type" value="Genomic_DNA"/>
</dbReference>
<feature type="compositionally biased region" description="Acidic residues" evidence="1">
    <location>
        <begin position="159"/>
        <end position="169"/>
    </location>
</feature>
<evidence type="ECO:0000313" key="2">
    <source>
        <dbReference type="EMBL" id="KUJ08413.1"/>
    </source>
</evidence>
<dbReference type="RefSeq" id="XP_018062768.1">
    <property type="nucleotide sequence ID" value="XM_018213633.1"/>
</dbReference>
<dbReference type="GeneID" id="28823359"/>
<accession>A0A132B837</accession>
<feature type="compositionally biased region" description="Polar residues" evidence="1">
    <location>
        <begin position="194"/>
        <end position="208"/>
    </location>
</feature>
<evidence type="ECO:0000313" key="3">
    <source>
        <dbReference type="Proteomes" id="UP000070700"/>
    </source>
</evidence>